<accession>A0AAD8H0W5</accession>
<organism evidence="2 3">
    <name type="scientific">Heracleum sosnowskyi</name>
    <dbReference type="NCBI Taxonomy" id="360622"/>
    <lineage>
        <taxon>Eukaryota</taxon>
        <taxon>Viridiplantae</taxon>
        <taxon>Streptophyta</taxon>
        <taxon>Embryophyta</taxon>
        <taxon>Tracheophyta</taxon>
        <taxon>Spermatophyta</taxon>
        <taxon>Magnoliopsida</taxon>
        <taxon>eudicotyledons</taxon>
        <taxon>Gunneridae</taxon>
        <taxon>Pentapetalae</taxon>
        <taxon>asterids</taxon>
        <taxon>campanulids</taxon>
        <taxon>Apiales</taxon>
        <taxon>Apiaceae</taxon>
        <taxon>Apioideae</taxon>
        <taxon>apioid superclade</taxon>
        <taxon>Tordylieae</taxon>
        <taxon>Tordyliinae</taxon>
        <taxon>Heracleum</taxon>
    </lineage>
</organism>
<feature type="region of interest" description="Disordered" evidence="1">
    <location>
        <begin position="137"/>
        <end position="161"/>
    </location>
</feature>
<dbReference type="PANTHER" id="PTHR34222">
    <property type="entry name" value="GAG_PRE-INTEGRS DOMAIN-CONTAINING PROTEIN"/>
    <property type="match status" value="1"/>
</dbReference>
<dbReference type="PANTHER" id="PTHR34222:SF43">
    <property type="entry name" value="RETROTRANSPOSON GAG DOMAIN-CONTAINING PROTEIN"/>
    <property type="match status" value="1"/>
</dbReference>
<dbReference type="EMBL" id="JAUIZM010000011">
    <property type="protein sequence ID" value="KAK1357506.1"/>
    <property type="molecule type" value="Genomic_DNA"/>
</dbReference>
<reference evidence="2" key="2">
    <citation type="submission" date="2023-05" db="EMBL/GenBank/DDBJ databases">
        <authorList>
            <person name="Schelkunov M.I."/>
        </authorList>
    </citation>
    <scope>NUCLEOTIDE SEQUENCE</scope>
    <source>
        <strain evidence="2">Hsosn_3</strain>
        <tissue evidence="2">Leaf</tissue>
    </source>
</reference>
<proteinExistence type="predicted"/>
<protein>
    <submittedName>
        <fullName evidence="2">CCHC-type domain-containing protein</fullName>
    </submittedName>
</protein>
<keyword evidence="3" id="KW-1185">Reference proteome</keyword>
<evidence type="ECO:0000256" key="1">
    <source>
        <dbReference type="SAM" id="MobiDB-lite"/>
    </source>
</evidence>
<dbReference type="Proteomes" id="UP001237642">
    <property type="component" value="Unassembled WGS sequence"/>
</dbReference>
<name>A0AAD8H0W5_9APIA</name>
<evidence type="ECO:0000313" key="3">
    <source>
        <dbReference type="Proteomes" id="UP001237642"/>
    </source>
</evidence>
<reference evidence="2" key="1">
    <citation type="submission" date="2023-02" db="EMBL/GenBank/DDBJ databases">
        <title>Genome of toxic invasive species Heracleum sosnowskyi carries increased number of genes despite the absence of recent whole-genome duplications.</title>
        <authorList>
            <person name="Schelkunov M."/>
            <person name="Shtratnikova V."/>
            <person name="Makarenko M."/>
            <person name="Klepikova A."/>
            <person name="Omelchenko D."/>
            <person name="Novikova G."/>
            <person name="Obukhova E."/>
            <person name="Bogdanov V."/>
            <person name="Penin A."/>
            <person name="Logacheva M."/>
        </authorList>
    </citation>
    <scope>NUCLEOTIDE SEQUENCE</scope>
    <source>
        <strain evidence="2">Hsosn_3</strain>
        <tissue evidence="2">Leaf</tissue>
    </source>
</reference>
<gene>
    <name evidence="2" type="ORF">POM88_050762</name>
</gene>
<dbReference type="AlphaFoldDB" id="A0AAD8H0W5"/>
<comment type="caution">
    <text evidence="2">The sequence shown here is derived from an EMBL/GenBank/DDBJ whole genome shotgun (WGS) entry which is preliminary data.</text>
</comment>
<sequence>MSRPRVHMFFSRLDFEYDQVRGEILRKEPKLSLEQSYAYIRKVQSEKQAMGSGVSTESTVLAIGRRENAYPAFTSQPSHCTTVKTNPHANKKCNACGELGHNKERCYEVIGYPDWWDFTKKTRKNISKANIATVRNEHEGSDSANVAQSEQLDSTDSWLWC</sequence>
<feature type="compositionally biased region" description="Polar residues" evidence="1">
    <location>
        <begin position="142"/>
        <end position="161"/>
    </location>
</feature>
<evidence type="ECO:0000313" key="2">
    <source>
        <dbReference type="EMBL" id="KAK1357506.1"/>
    </source>
</evidence>